<dbReference type="GO" id="GO:0016263">
    <property type="term" value="F:glycoprotein-N-acetylgalactosamine 3-beta-galactosyltransferase activity"/>
    <property type="evidence" value="ECO:0007669"/>
    <property type="project" value="TreeGrafter"/>
</dbReference>
<evidence type="ECO:0000256" key="2">
    <source>
        <dbReference type="ARBA" id="ARBA00006462"/>
    </source>
</evidence>
<reference evidence="9" key="1">
    <citation type="submission" date="2021-06" db="EMBL/GenBank/DDBJ databases">
        <authorList>
            <person name="Kallberg Y."/>
            <person name="Tangrot J."/>
            <person name="Rosling A."/>
        </authorList>
    </citation>
    <scope>NUCLEOTIDE SEQUENCE</scope>
    <source>
        <strain evidence="9">87-6 pot B 2015</strain>
    </source>
</reference>
<evidence type="ECO:0000256" key="8">
    <source>
        <dbReference type="SAM" id="Phobius"/>
    </source>
</evidence>
<dbReference type="PANTHER" id="PTHR23033:SF14">
    <property type="entry name" value="GLYCOPROTEIN-N-ACETYLGALACTOSAMINE 3-BETA-GALACTOSYLTRANSFERASE 1-RELATED"/>
    <property type="match status" value="1"/>
</dbReference>
<dbReference type="PANTHER" id="PTHR23033">
    <property type="entry name" value="BETA1,3-GALACTOSYLTRANSFERASE"/>
    <property type="match status" value="1"/>
</dbReference>
<keyword evidence="10" id="KW-1185">Reference proteome</keyword>
<dbReference type="GO" id="GO:0016020">
    <property type="term" value="C:membrane"/>
    <property type="evidence" value="ECO:0007669"/>
    <property type="project" value="UniProtKB-SubCell"/>
</dbReference>
<feature type="compositionally biased region" description="Basic and acidic residues" evidence="7">
    <location>
        <begin position="479"/>
        <end position="488"/>
    </location>
</feature>
<evidence type="ECO:0000313" key="10">
    <source>
        <dbReference type="Proteomes" id="UP000789375"/>
    </source>
</evidence>
<feature type="compositionally biased region" description="Low complexity" evidence="7">
    <location>
        <begin position="527"/>
        <end position="540"/>
    </location>
</feature>
<evidence type="ECO:0000256" key="7">
    <source>
        <dbReference type="SAM" id="MobiDB-lite"/>
    </source>
</evidence>
<evidence type="ECO:0000256" key="4">
    <source>
        <dbReference type="ARBA" id="ARBA00022968"/>
    </source>
</evidence>
<evidence type="ECO:0000256" key="1">
    <source>
        <dbReference type="ARBA" id="ARBA00004606"/>
    </source>
</evidence>
<comment type="similarity">
    <text evidence="2">Belongs to the glycosyltransferase 31 family. Beta3-Gal-T subfamily.</text>
</comment>
<name>A0A9N8WQ74_FUNMO</name>
<accession>A0A9N8WQ74</accession>
<feature type="transmembrane region" description="Helical" evidence="8">
    <location>
        <begin position="74"/>
        <end position="93"/>
    </location>
</feature>
<keyword evidence="3 8" id="KW-0812">Transmembrane</keyword>
<dbReference type="Gene3D" id="3.90.550.50">
    <property type="match status" value="1"/>
</dbReference>
<organism evidence="9 10">
    <name type="scientific">Funneliformis mosseae</name>
    <name type="common">Endomycorrhizal fungus</name>
    <name type="synonym">Glomus mosseae</name>
    <dbReference type="NCBI Taxonomy" id="27381"/>
    <lineage>
        <taxon>Eukaryota</taxon>
        <taxon>Fungi</taxon>
        <taxon>Fungi incertae sedis</taxon>
        <taxon>Mucoromycota</taxon>
        <taxon>Glomeromycotina</taxon>
        <taxon>Glomeromycetes</taxon>
        <taxon>Glomerales</taxon>
        <taxon>Glomeraceae</taxon>
        <taxon>Funneliformis</taxon>
    </lineage>
</organism>
<evidence type="ECO:0000256" key="3">
    <source>
        <dbReference type="ARBA" id="ARBA00022692"/>
    </source>
</evidence>
<dbReference type="AlphaFoldDB" id="A0A9N8WQ74"/>
<comment type="caution">
    <text evidence="9">The sequence shown here is derived from an EMBL/GenBank/DDBJ whole genome shotgun (WGS) entry which is preliminary data.</text>
</comment>
<keyword evidence="4" id="KW-0735">Signal-anchor</keyword>
<comment type="subcellular location">
    <subcellularLocation>
        <location evidence="1">Membrane</location>
        <topology evidence="1">Single-pass type II membrane protein</topology>
    </subcellularLocation>
</comment>
<keyword evidence="6 8" id="KW-0472">Membrane</keyword>
<evidence type="ECO:0000256" key="5">
    <source>
        <dbReference type="ARBA" id="ARBA00022989"/>
    </source>
</evidence>
<feature type="region of interest" description="Disordered" evidence="7">
    <location>
        <begin position="105"/>
        <end position="127"/>
    </location>
</feature>
<evidence type="ECO:0000256" key="6">
    <source>
        <dbReference type="ARBA" id="ARBA00023136"/>
    </source>
</evidence>
<gene>
    <name evidence="9" type="ORF">FMOSSE_LOCUS3594</name>
</gene>
<evidence type="ECO:0000313" key="9">
    <source>
        <dbReference type="EMBL" id="CAG8492174.1"/>
    </source>
</evidence>
<dbReference type="EMBL" id="CAJVPP010000545">
    <property type="protein sequence ID" value="CAG8492174.1"/>
    <property type="molecule type" value="Genomic_DNA"/>
</dbReference>
<protein>
    <submittedName>
        <fullName evidence="9">14790_t:CDS:1</fullName>
    </submittedName>
</protein>
<dbReference type="Proteomes" id="UP000789375">
    <property type="component" value="Unassembled WGS sequence"/>
</dbReference>
<feature type="region of interest" description="Disordered" evidence="7">
    <location>
        <begin position="521"/>
        <end position="540"/>
    </location>
</feature>
<keyword evidence="5 8" id="KW-1133">Transmembrane helix</keyword>
<sequence length="540" mass="62100">MNEKQRSPQINPLLLRIRTSIASLRSTSYATNYNLLPLSTLSPSSISPLPPTTFRHGRGSRTILFLPNFVRRKWGYISFILLVLFIVIIRLQFVKRHIPFEETPAVTGHSQRQQARPPPTTSSTFTDNYPKQLAILIIPSSTTSIDTFSKSIIDTWGKIAKQNKSLSVDLWFVTSEDTLRKFGWPNIPYDDGKTSRGVEDDDVIEGVRMSGNEKETEIELKNLLREMVQENMQFEEPTELNDEQEEFQKLTKALHYLYENHLDHYNYMLKITDKSFVRLPKLLESLSTLNHTENIFSTMKQPKLIGRPILNHENTKTFCSKGSGYIINKHLLTIVGPHLPFCLSTVNKNRLEENHDLREDLAIERCFMRYVPMFNGCETFFDNDLGQLPGHEFLYLNPDDVINWEKYKEPLEVFNDEYMNRWRFADAIVIGEVKDPSNMIALEEWYGKGGKFDEMVEEMGGVIPDPEPILTQEVDRVGDNHKSNDVNKEGVQNQGPEEQVEKVDDVEEIMTIMTAAPTETLSNENVTYETTSEQSSTTIS</sequence>
<proteinExistence type="inferred from homology"/>
<feature type="region of interest" description="Disordered" evidence="7">
    <location>
        <begin position="479"/>
        <end position="501"/>
    </location>
</feature>
<dbReference type="InterPro" id="IPR026050">
    <property type="entry name" value="C1GALT1/C1GALT1_chp1"/>
</dbReference>